<organism evidence="4">
    <name type="scientific">Lysobacter firmicutimachus</name>
    <dbReference type="NCBI Taxonomy" id="1792846"/>
    <lineage>
        <taxon>Bacteria</taxon>
        <taxon>Pseudomonadati</taxon>
        <taxon>Pseudomonadota</taxon>
        <taxon>Gammaproteobacteria</taxon>
        <taxon>Lysobacterales</taxon>
        <taxon>Lysobacteraceae</taxon>
        <taxon>Lysobacter</taxon>
    </lineage>
</organism>
<evidence type="ECO:0000313" key="3">
    <source>
        <dbReference type="EMBL" id="MEI2453801.1"/>
    </source>
</evidence>
<evidence type="ECO:0000256" key="1">
    <source>
        <dbReference type="SAM" id="MobiDB-lite"/>
    </source>
</evidence>
<feature type="region of interest" description="Disordered" evidence="1">
    <location>
        <begin position="28"/>
        <end position="63"/>
    </location>
</feature>
<name>A0AAU8MZT7_9GAMM</name>
<proteinExistence type="predicted"/>
<reference evidence="4" key="2">
    <citation type="submission" date="2024-06" db="EMBL/GenBank/DDBJ databases">
        <authorList>
            <person name="Li S."/>
        </authorList>
    </citation>
    <scope>NUCLEOTIDE SEQUENCE</scope>
    <source>
        <strain evidence="4">SR10</strain>
    </source>
</reference>
<feature type="chain" id="PRO_5043650261" evidence="2">
    <location>
        <begin position="27"/>
        <end position="63"/>
    </location>
</feature>
<feature type="compositionally biased region" description="Low complexity" evidence="1">
    <location>
        <begin position="30"/>
        <end position="51"/>
    </location>
</feature>
<keyword evidence="5" id="KW-1185">Reference proteome</keyword>
<dbReference type="Proteomes" id="UP001387215">
    <property type="component" value="Unassembled WGS sequence"/>
</dbReference>
<feature type="signal peptide" evidence="2">
    <location>
        <begin position="1"/>
        <end position="26"/>
    </location>
</feature>
<protein>
    <submittedName>
        <fullName evidence="4">Uncharacterized protein</fullName>
    </submittedName>
</protein>
<dbReference type="AlphaFoldDB" id="A0AAU8MZT7"/>
<evidence type="ECO:0000313" key="4">
    <source>
        <dbReference type="EMBL" id="XCO77196.1"/>
    </source>
</evidence>
<sequence length="63" mass="6033">MKIDTRTPLYALAVFGLLGLTACASKGETTDAPAASSTPPAAEAAPADATTTPPPASGDGSGT</sequence>
<reference evidence="3 5" key="1">
    <citation type="submission" date="2024-02" db="EMBL/GenBank/DDBJ databases">
        <title>Lysobacter Genome Sequencing and Mining.</title>
        <authorList>
            <person name="Bierman J."/>
            <person name="Walker M.C."/>
        </authorList>
    </citation>
    <scope>NUCLEOTIDE SEQUENCE [LARGE SCALE GENOMIC DNA]</scope>
    <source>
        <strain evidence="3 5">PB6250</strain>
    </source>
</reference>
<dbReference type="PROSITE" id="PS51257">
    <property type="entry name" value="PROKAR_LIPOPROTEIN"/>
    <property type="match status" value="1"/>
</dbReference>
<dbReference type="EMBL" id="CP159925">
    <property type="protein sequence ID" value="XCO77196.1"/>
    <property type="molecule type" value="Genomic_DNA"/>
</dbReference>
<accession>A0AAU8MZT7</accession>
<evidence type="ECO:0000313" key="5">
    <source>
        <dbReference type="Proteomes" id="UP001387215"/>
    </source>
</evidence>
<dbReference type="RefSeq" id="WP_064747648.1">
    <property type="nucleotide sequence ID" value="NZ_CP159925.1"/>
</dbReference>
<evidence type="ECO:0000256" key="2">
    <source>
        <dbReference type="SAM" id="SignalP"/>
    </source>
</evidence>
<gene>
    <name evidence="4" type="ORF">ABU614_10570</name>
    <name evidence="3" type="ORF">V2J18_03810</name>
</gene>
<dbReference type="EMBL" id="JBANDL010000002">
    <property type="protein sequence ID" value="MEI2453801.1"/>
    <property type="molecule type" value="Genomic_DNA"/>
</dbReference>
<keyword evidence="2" id="KW-0732">Signal</keyword>